<evidence type="ECO:0000313" key="1">
    <source>
        <dbReference type="EMBL" id="KAG1529970.1"/>
    </source>
</evidence>
<protein>
    <submittedName>
        <fullName evidence="1">Uncharacterized protein</fullName>
    </submittedName>
</protein>
<dbReference type="EMBL" id="JAANIU010013540">
    <property type="protein sequence ID" value="KAG1529970.1"/>
    <property type="molecule type" value="Genomic_DNA"/>
</dbReference>
<dbReference type="Proteomes" id="UP000740926">
    <property type="component" value="Unassembled WGS sequence"/>
</dbReference>
<proteinExistence type="predicted"/>
<name>A0A9P7C008_9FUNG</name>
<gene>
    <name evidence="1" type="ORF">G6F50_017635</name>
</gene>
<accession>A0A9P7C008</accession>
<dbReference type="AlphaFoldDB" id="A0A9P7C008"/>
<comment type="caution">
    <text evidence="1">The sequence shown here is derived from an EMBL/GenBank/DDBJ whole genome shotgun (WGS) entry which is preliminary data.</text>
</comment>
<sequence length="99" mass="10096">MVAPAAPVEMVPSVVDANTFWPTVAVVLVAAQKSPRLCRTTGRPVGTSMVDSASQMVMTPCCSRCTKPVGLFAPALVTSPAASAQAKRPTVTPVAPATS</sequence>
<reference evidence="1 2" key="1">
    <citation type="journal article" date="2020" name="Microb. Genom.">
        <title>Genetic diversity of clinical and environmental Mucorales isolates obtained from an investigation of mucormycosis cases among solid organ transplant recipients.</title>
        <authorList>
            <person name="Nguyen M.H."/>
            <person name="Kaul D."/>
            <person name="Muto C."/>
            <person name="Cheng S.J."/>
            <person name="Richter R.A."/>
            <person name="Bruno V.M."/>
            <person name="Liu G."/>
            <person name="Beyhan S."/>
            <person name="Sundermann A.J."/>
            <person name="Mounaud S."/>
            <person name="Pasculle A.W."/>
            <person name="Nierman W.C."/>
            <person name="Driscoll E."/>
            <person name="Cumbie R."/>
            <person name="Clancy C.J."/>
            <person name="Dupont C.L."/>
        </authorList>
    </citation>
    <scope>NUCLEOTIDE SEQUENCE [LARGE SCALE GENOMIC DNA]</scope>
    <source>
        <strain evidence="1 2">GL24</strain>
    </source>
</reference>
<keyword evidence="2" id="KW-1185">Reference proteome</keyword>
<organism evidence="1 2">
    <name type="scientific">Rhizopus delemar</name>
    <dbReference type="NCBI Taxonomy" id="936053"/>
    <lineage>
        <taxon>Eukaryota</taxon>
        <taxon>Fungi</taxon>
        <taxon>Fungi incertae sedis</taxon>
        <taxon>Mucoromycota</taxon>
        <taxon>Mucoromycotina</taxon>
        <taxon>Mucoromycetes</taxon>
        <taxon>Mucorales</taxon>
        <taxon>Mucorineae</taxon>
        <taxon>Rhizopodaceae</taxon>
        <taxon>Rhizopus</taxon>
    </lineage>
</organism>
<evidence type="ECO:0000313" key="2">
    <source>
        <dbReference type="Proteomes" id="UP000740926"/>
    </source>
</evidence>